<feature type="domain" description="CARD" evidence="3">
    <location>
        <begin position="1"/>
        <end position="91"/>
    </location>
</feature>
<protein>
    <recommendedName>
        <fullName evidence="3">CARD domain-containing protein</fullName>
    </recommendedName>
</protein>
<dbReference type="OrthoDB" id="6150834at2759"/>
<dbReference type="Proteomes" id="UP000596742">
    <property type="component" value="Unassembled WGS sequence"/>
</dbReference>
<feature type="coiled-coil region" evidence="1">
    <location>
        <begin position="383"/>
        <end position="438"/>
    </location>
</feature>
<dbReference type="EMBL" id="UYJE01006631">
    <property type="protein sequence ID" value="VDI47638.1"/>
    <property type="molecule type" value="Genomic_DNA"/>
</dbReference>
<feature type="region of interest" description="Disordered" evidence="2">
    <location>
        <begin position="546"/>
        <end position="576"/>
    </location>
</feature>
<keyword evidence="1" id="KW-0175">Coiled coil</keyword>
<dbReference type="CDD" id="cd01671">
    <property type="entry name" value="CARD"/>
    <property type="match status" value="1"/>
</dbReference>
<gene>
    <name evidence="4" type="ORF">MGAL_10B052898</name>
</gene>
<dbReference type="GO" id="GO:0042981">
    <property type="term" value="P:regulation of apoptotic process"/>
    <property type="evidence" value="ECO:0007669"/>
    <property type="project" value="InterPro"/>
</dbReference>
<dbReference type="SUPFAM" id="SSF47986">
    <property type="entry name" value="DEATH domain"/>
    <property type="match status" value="1"/>
</dbReference>
<comment type="caution">
    <text evidence="4">The sequence shown here is derived from an EMBL/GenBank/DDBJ whole genome shotgun (WGS) entry which is preliminary data.</text>
</comment>
<organism evidence="4 5">
    <name type="scientific">Mytilus galloprovincialis</name>
    <name type="common">Mediterranean mussel</name>
    <dbReference type="NCBI Taxonomy" id="29158"/>
    <lineage>
        <taxon>Eukaryota</taxon>
        <taxon>Metazoa</taxon>
        <taxon>Spiralia</taxon>
        <taxon>Lophotrochozoa</taxon>
        <taxon>Mollusca</taxon>
        <taxon>Bivalvia</taxon>
        <taxon>Autobranchia</taxon>
        <taxon>Pteriomorphia</taxon>
        <taxon>Mytilida</taxon>
        <taxon>Mytiloidea</taxon>
        <taxon>Mytilidae</taxon>
        <taxon>Mytilinae</taxon>
        <taxon>Mytilus</taxon>
    </lineage>
</organism>
<feature type="region of interest" description="Disordered" evidence="2">
    <location>
        <begin position="497"/>
        <end position="526"/>
    </location>
</feature>
<feature type="coiled-coil region" evidence="1">
    <location>
        <begin position="166"/>
        <end position="207"/>
    </location>
</feature>
<proteinExistence type="predicted"/>
<keyword evidence="5" id="KW-1185">Reference proteome</keyword>
<evidence type="ECO:0000259" key="3">
    <source>
        <dbReference type="PROSITE" id="PS50209"/>
    </source>
</evidence>
<dbReference type="AlphaFoldDB" id="A0A8B6FCC5"/>
<accession>A0A8B6FCC5</accession>
<reference evidence="4" key="1">
    <citation type="submission" date="2018-11" db="EMBL/GenBank/DDBJ databases">
        <authorList>
            <person name="Alioto T."/>
            <person name="Alioto T."/>
        </authorList>
    </citation>
    <scope>NUCLEOTIDE SEQUENCE</scope>
</reference>
<evidence type="ECO:0000256" key="2">
    <source>
        <dbReference type="SAM" id="MobiDB-lite"/>
    </source>
</evidence>
<dbReference type="InterPro" id="IPR001315">
    <property type="entry name" value="CARD"/>
</dbReference>
<sequence>MNTQQREVLSVHRNFLLKNVIWTSELANKLTAEGLVTESVIRGIQNAKTQEEKVSKILEFVIMRGPEGYRKFSDILHATGHTFLADFMREEDIIQKKLNTEEMYKTMPFLNRLKDNEKTELDKYFIDKFRNESLRQVWKHDFREKEKAILARQQQIEMSDEIKDQTKKWQVLKKELEDKIKSKDEEIMLLNLQIKSLNQAVRETEQRLRADFQKQMHFNEANENQIKRVQENVGAADMVLGEINQKMAPYLKKKPRILTDKERKVLEHYKYSFMIPDFEVFLEQYRELLDIKMLYEVLREEKEYVLTYIIGYCPKDLDEKSLKEEFKQYLIKTDESITDLKDRLSEAEMIIEGQKEQVEKIGKDSMEKKKFQMGAGVWQGAIMNVMRNQLQDLKRDIRMKESRIQMCEKDAARLKNINNDLKQDLQRVKREKQSVTSSETRHTLSIDVNGRLSINSDNSAGLETALDNYSDCRTDVSKKKQSLLPPMNTKVIRDAISPTTPRNLPKPKPFTMGTSEAASGRHPMMSNGLVTAPVRLEKRHLDRYSQMPHGFGDVKKMHSQGKSKFEKSLPAPKVRY</sequence>
<dbReference type="PROSITE" id="PS50209">
    <property type="entry name" value="CARD"/>
    <property type="match status" value="1"/>
</dbReference>
<dbReference type="InterPro" id="IPR011029">
    <property type="entry name" value="DEATH-like_dom_sf"/>
</dbReference>
<evidence type="ECO:0000313" key="5">
    <source>
        <dbReference type="Proteomes" id="UP000596742"/>
    </source>
</evidence>
<name>A0A8B6FCC5_MYTGA</name>
<dbReference type="Gene3D" id="1.10.533.10">
    <property type="entry name" value="Death Domain, Fas"/>
    <property type="match status" value="1"/>
</dbReference>
<evidence type="ECO:0000313" key="4">
    <source>
        <dbReference type="EMBL" id="VDI47638.1"/>
    </source>
</evidence>
<evidence type="ECO:0000256" key="1">
    <source>
        <dbReference type="SAM" id="Coils"/>
    </source>
</evidence>